<protein>
    <submittedName>
        <fullName evidence="1">APO protein 2</fullName>
    </submittedName>
</protein>
<proteinExistence type="predicted"/>
<keyword evidence="2" id="KW-1185">Reference proteome</keyword>
<dbReference type="Proteomes" id="UP000829398">
    <property type="component" value="Chromosome 1"/>
</dbReference>
<evidence type="ECO:0000313" key="2">
    <source>
        <dbReference type="Proteomes" id="UP000829398"/>
    </source>
</evidence>
<sequence length="439" mass="49841">MLRYHRNISLHFDTFFPQPKAGTSIFTRNSRLNLHSGLSSLHSLKLSSGKYKLQLKSRVPSKKLQHPYALAARQDYPQNADLPRQYSKREKKPFPIPIVELRRAARARAKNRSGQPRRPVPPPKRGLLVKNLIPVAYDVLNARITLINNLKKLWKVVPVHACVFCNEIHVGPVGHRFKSCKGPDSAFRKGLHEWTNAALEDILLQVEAYHLFDRLGKRIRHDERFSIPRIPAVTELCIQAGVEIPEFPTKRRRKPIIRIGRKEFIDADESDLPDPDPPVPLKPILTEIPDSEIVAPSNEEETVLLAEETLQVWEKMRGGARRLMMMYPVRVCGYCPEVHVGPSGHKAQNCGAFKHQQRNGQHGWQAAVLDDLIPPRYVWHVPDVNGPPLRREFKSFYGQAPAVVEICVQAGAAAPEQYKPTMRLDVGIPTSIREAEMVV</sequence>
<evidence type="ECO:0000313" key="1">
    <source>
        <dbReference type="EMBL" id="KAH9806366.1"/>
    </source>
</evidence>
<comment type="caution">
    <text evidence="1">The sequence shown here is derived from an EMBL/GenBank/DDBJ whole genome shotgun (WGS) entry which is preliminary data.</text>
</comment>
<gene>
    <name evidence="1" type="ORF">KPL71_002745</name>
</gene>
<accession>A0ACB8P8E7</accession>
<organism evidence="1 2">
    <name type="scientific">Citrus sinensis</name>
    <name type="common">Sweet orange</name>
    <name type="synonym">Citrus aurantium var. sinensis</name>
    <dbReference type="NCBI Taxonomy" id="2711"/>
    <lineage>
        <taxon>Eukaryota</taxon>
        <taxon>Viridiplantae</taxon>
        <taxon>Streptophyta</taxon>
        <taxon>Embryophyta</taxon>
        <taxon>Tracheophyta</taxon>
        <taxon>Spermatophyta</taxon>
        <taxon>Magnoliopsida</taxon>
        <taxon>eudicotyledons</taxon>
        <taxon>Gunneridae</taxon>
        <taxon>Pentapetalae</taxon>
        <taxon>rosids</taxon>
        <taxon>malvids</taxon>
        <taxon>Sapindales</taxon>
        <taxon>Rutaceae</taxon>
        <taxon>Aurantioideae</taxon>
        <taxon>Citrus</taxon>
    </lineage>
</organism>
<reference evidence="2" key="1">
    <citation type="journal article" date="2023" name="Hortic. Res.">
        <title>A chromosome-level phased genome enabling allele-level studies in sweet orange: a case study on citrus Huanglongbing tolerance.</title>
        <authorList>
            <person name="Wu B."/>
            <person name="Yu Q."/>
            <person name="Deng Z."/>
            <person name="Duan Y."/>
            <person name="Luo F."/>
            <person name="Gmitter F. Jr."/>
        </authorList>
    </citation>
    <scope>NUCLEOTIDE SEQUENCE [LARGE SCALE GENOMIC DNA]</scope>
    <source>
        <strain evidence="2">cv. Valencia</strain>
    </source>
</reference>
<name>A0ACB8P8E7_CITSI</name>
<dbReference type="EMBL" id="CM039170">
    <property type="protein sequence ID" value="KAH9806366.1"/>
    <property type="molecule type" value="Genomic_DNA"/>
</dbReference>